<evidence type="ECO:0000313" key="3">
    <source>
        <dbReference type="Proteomes" id="UP000323317"/>
    </source>
</evidence>
<gene>
    <name evidence="2" type="ORF">FZC79_09260</name>
</gene>
<dbReference type="Proteomes" id="UP000323317">
    <property type="component" value="Unassembled WGS sequence"/>
</dbReference>
<comment type="caution">
    <text evidence="2">The sequence shown here is derived from an EMBL/GenBank/DDBJ whole genome shotgun (WGS) entry which is preliminary data.</text>
</comment>
<dbReference type="InterPro" id="IPR015020">
    <property type="entry name" value="Rv2525c-like_Glyco_Hydro-like"/>
</dbReference>
<protein>
    <submittedName>
        <fullName evidence="2">DUF1906 domain-containing protein</fullName>
    </submittedName>
</protein>
<name>A0A5D4KES0_9BACI</name>
<dbReference type="EMBL" id="VTEH01000005">
    <property type="protein sequence ID" value="TYR75798.1"/>
    <property type="molecule type" value="Genomic_DNA"/>
</dbReference>
<accession>A0A5D4KES0</accession>
<dbReference type="Gene3D" id="3.20.20.80">
    <property type="entry name" value="Glycosidases"/>
    <property type="match status" value="1"/>
</dbReference>
<reference evidence="2 3" key="1">
    <citation type="submission" date="2019-08" db="EMBL/GenBank/DDBJ databases">
        <title>Bacillus genomes from the desert of Cuatro Cienegas, Coahuila.</title>
        <authorList>
            <person name="Olmedo-Alvarez G."/>
        </authorList>
    </citation>
    <scope>NUCLEOTIDE SEQUENCE [LARGE SCALE GENOMIC DNA]</scope>
    <source>
        <strain evidence="2 3">CH40_1T</strain>
    </source>
</reference>
<dbReference type="SUPFAM" id="SSF51445">
    <property type="entry name" value="(Trans)glycosidases"/>
    <property type="match status" value="1"/>
</dbReference>
<organism evidence="2 3">
    <name type="scientific">Rossellomorea vietnamensis</name>
    <dbReference type="NCBI Taxonomy" id="218284"/>
    <lineage>
        <taxon>Bacteria</taxon>
        <taxon>Bacillati</taxon>
        <taxon>Bacillota</taxon>
        <taxon>Bacilli</taxon>
        <taxon>Bacillales</taxon>
        <taxon>Bacillaceae</taxon>
        <taxon>Rossellomorea</taxon>
    </lineage>
</organism>
<dbReference type="AlphaFoldDB" id="A0A5D4KES0"/>
<dbReference type="Pfam" id="PF08924">
    <property type="entry name" value="Rv2525c_GlyHyd-like"/>
    <property type="match status" value="1"/>
</dbReference>
<evidence type="ECO:0000313" key="2">
    <source>
        <dbReference type="EMBL" id="TYR75798.1"/>
    </source>
</evidence>
<sequence>MVKTYWGVDSSASVTSDVYNNVLKRFGKPLFWGRCLTTVDGYSEGLSKAEIEFLRSRGTKLLPIYNNFTSATGFRSGMTSAVDAVSSARRMGIPMGVPIFANLEQSSDVDGAWLKGWYEGIQSKGYTAGYYQDLSEEEFKNSFSAAAKENEKLLSDTILWSAEASSRPSGERNAPAYNPRTPFHSANVWSWKYGGDSETGAIDTNLATKALFDRLW</sequence>
<feature type="domain" description="Rv2525c-like glycoside hydrolase-like" evidence="1">
    <location>
        <begin position="45"/>
        <end position="205"/>
    </location>
</feature>
<dbReference type="InterPro" id="IPR017853">
    <property type="entry name" value="GH"/>
</dbReference>
<dbReference type="RefSeq" id="WP_148946544.1">
    <property type="nucleotide sequence ID" value="NZ_VTEH01000005.1"/>
</dbReference>
<evidence type="ECO:0000259" key="1">
    <source>
        <dbReference type="Pfam" id="PF08924"/>
    </source>
</evidence>
<proteinExistence type="predicted"/>